<keyword evidence="3" id="KW-1185">Reference proteome</keyword>
<gene>
    <name evidence="2" type="ORF">M3B43_12330</name>
</gene>
<reference evidence="2 3" key="1">
    <citation type="submission" date="2022-04" db="EMBL/GenBank/DDBJ databases">
        <title>Human microbiome associated bacterial genomes.</title>
        <authorList>
            <person name="Sandstrom S."/>
            <person name="Salamzade R."/>
            <person name="Kalan L.R."/>
        </authorList>
    </citation>
    <scope>NUCLEOTIDE SEQUENCE [LARGE SCALE GENOMIC DNA]</scope>
    <source>
        <strain evidence="3">p3-SID767</strain>
    </source>
</reference>
<dbReference type="InterPro" id="IPR006120">
    <property type="entry name" value="Resolvase_HTH_dom"/>
</dbReference>
<proteinExistence type="predicted"/>
<comment type="caution">
    <text evidence="2">The sequence shown here is derived from an EMBL/GenBank/DDBJ whole genome shotgun (WGS) entry which is preliminary data.</text>
</comment>
<dbReference type="Gene3D" id="1.10.10.60">
    <property type="entry name" value="Homeodomain-like"/>
    <property type="match status" value="1"/>
</dbReference>
<dbReference type="Pfam" id="PF02796">
    <property type="entry name" value="HTH_7"/>
    <property type="match status" value="1"/>
</dbReference>
<dbReference type="EMBL" id="JALXMO010000088">
    <property type="protein sequence ID" value="MCT1608078.1"/>
    <property type="molecule type" value="Genomic_DNA"/>
</dbReference>
<dbReference type="Proteomes" id="UP001205046">
    <property type="component" value="Unassembled WGS sequence"/>
</dbReference>
<name>A0ABT2HTP8_9MICC</name>
<evidence type="ECO:0000313" key="2">
    <source>
        <dbReference type="EMBL" id="MCT1608078.1"/>
    </source>
</evidence>
<evidence type="ECO:0000259" key="1">
    <source>
        <dbReference type="Pfam" id="PF02796"/>
    </source>
</evidence>
<protein>
    <submittedName>
        <fullName evidence="2">Helix-turn-helix domain-containing protein</fullName>
    </submittedName>
</protein>
<organism evidence="2 3">
    <name type="scientific">Nesterenkonia massiliensis</name>
    <dbReference type="NCBI Taxonomy" id="1232429"/>
    <lineage>
        <taxon>Bacteria</taxon>
        <taxon>Bacillati</taxon>
        <taxon>Actinomycetota</taxon>
        <taxon>Actinomycetes</taxon>
        <taxon>Micrococcales</taxon>
        <taxon>Micrococcaceae</taxon>
        <taxon>Nesterenkonia</taxon>
    </lineage>
</organism>
<accession>A0ABT2HTP8</accession>
<sequence length="84" mass="9179">MPLEELAKRFGVHRATVNRIATQAGLQARRVTLSDHRQLEAARLYAEGMTLREVAKRLNTGKDAVRAAAVANGVTIRKGIAVEN</sequence>
<evidence type="ECO:0000313" key="3">
    <source>
        <dbReference type="Proteomes" id="UP001205046"/>
    </source>
</evidence>
<feature type="domain" description="Resolvase HTH" evidence="1">
    <location>
        <begin position="29"/>
        <end position="62"/>
    </location>
</feature>